<evidence type="ECO:0000313" key="2">
    <source>
        <dbReference type="EMBL" id="GAA2446313.1"/>
    </source>
</evidence>
<evidence type="ECO:0000313" key="3">
    <source>
        <dbReference type="Proteomes" id="UP001500460"/>
    </source>
</evidence>
<reference evidence="3" key="1">
    <citation type="journal article" date="2019" name="Int. J. Syst. Evol. Microbiol.">
        <title>The Global Catalogue of Microorganisms (GCM) 10K type strain sequencing project: providing services to taxonomists for standard genome sequencing and annotation.</title>
        <authorList>
            <consortium name="The Broad Institute Genomics Platform"/>
            <consortium name="The Broad Institute Genome Sequencing Center for Infectious Disease"/>
            <person name="Wu L."/>
            <person name="Ma J."/>
        </authorList>
    </citation>
    <scope>NUCLEOTIDE SEQUENCE [LARGE SCALE GENOMIC DNA]</scope>
    <source>
        <strain evidence="3">JCM 6922</strain>
    </source>
</reference>
<protein>
    <submittedName>
        <fullName evidence="2">Uncharacterized protein</fullName>
    </submittedName>
</protein>
<evidence type="ECO:0000256" key="1">
    <source>
        <dbReference type="SAM" id="MobiDB-lite"/>
    </source>
</evidence>
<accession>A0ABP5X6N3</accession>
<feature type="region of interest" description="Disordered" evidence="1">
    <location>
        <begin position="1"/>
        <end position="30"/>
    </location>
</feature>
<dbReference type="InterPro" id="IPR036291">
    <property type="entry name" value="NAD(P)-bd_dom_sf"/>
</dbReference>
<dbReference type="SUPFAM" id="SSF51735">
    <property type="entry name" value="NAD(P)-binding Rossmann-fold domains"/>
    <property type="match status" value="1"/>
</dbReference>
<gene>
    <name evidence="2" type="ORF">GCM10010421_42310</name>
</gene>
<comment type="caution">
    <text evidence="2">The sequence shown here is derived from an EMBL/GenBank/DDBJ whole genome shotgun (WGS) entry which is preliminary data.</text>
</comment>
<dbReference type="Proteomes" id="UP001500460">
    <property type="component" value="Unassembled WGS sequence"/>
</dbReference>
<organism evidence="2 3">
    <name type="scientific">Streptomyces glaucus</name>
    <dbReference type="NCBI Taxonomy" id="284029"/>
    <lineage>
        <taxon>Bacteria</taxon>
        <taxon>Bacillati</taxon>
        <taxon>Actinomycetota</taxon>
        <taxon>Actinomycetes</taxon>
        <taxon>Kitasatosporales</taxon>
        <taxon>Streptomycetaceae</taxon>
        <taxon>Streptomyces</taxon>
    </lineage>
</organism>
<name>A0ABP5X6N3_9ACTN</name>
<sequence length="82" mass="8340">MPVAVTAPGRGGAKAVGISTGRVEDGRRRAEEGAEAAAWLCGDRAPFVAGTAPAVDGGRTARWAHGPYAVRNSDPDARAAVR</sequence>
<dbReference type="EMBL" id="BAAATK010000028">
    <property type="protein sequence ID" value="GAA2446313.1"/>
    <property type="molecule type" value="Genomic_DNA"/>
</dbReference>
<keyword evidence="3" id="KW-1185">Reference proteome</keyword>
<proteinExistence type="predicted"/>